<proteinExistence type="predicted"/>
<dbReference type="AlphaFoldDB" id="A0A420I6V8"/>
<feature type="region of interest" description="Disordered" evidence="1">
    <location>
        <begin position="96"/>
        <end position="116"/>
    </location>
</feature>
<protein>
    <submittedName>
        <fullName evidence="2">Uncharacterized protein</fullName>
    </submittedName>
</protein>
<dbReference type="STRING" id="62708.A0A420I6V8"/>
<evidence type="ECO:0000256" key="1">
    <source>
        <dbReference type="SAM" id="MobiDB-lite"/>
    </source>
</evidence>
<evidence type="ECO:0000313" key="2">
    <source>
        <dbReference type="EMBL" id="RKF65440.1"/>
    </source>
</evidence>
<dbReference type="Proteomes" id="UP000283383">
    <property type="component" value="Unassembled WGS sequence"/>
</dbReference>
<evidence type="ECO:0000313" key="3">
    <source>
        <dbReference type="Proteomes" id="UP000283383"/>
    </source>
</evidence>
<comment type="caution">
    <text evidence="2">The sequence shown here is derived from an EMBL/GenBank/DDBJ whole genome shotgun (WGS) entry which is preliminary data.</text>
</comment>
<keyword evidence="3" id="KW-1185">Reference proteome</keyword>
<name>A0A420I6V8_9PEZI</name>
<reference evidence="2 3" key="1">
    <citation type="journal article" date="2018" name="BMC Genomics">
        <title>Comparative genome analyses reveal sequence features reflecting distinct modes of host-adaptation between dicot and monocot powdery mildew.</title>
        <authorList>
            <person name="Wu Y."/>
            <person name="Ma X."/>
            <person name="Pan Z."/>
            <person name="Kale S.D."/>
            <person name="Song Y."/>
            <person name="King H."/>
            <person name="Zhang Q."/>
            <person name="Presley C."/>
            <person name="Deng X."/>
            <person name="Wei C.I."/>
            <person name="Xiao S."/>
        </authorList>
    </citation>
    <scope>NUCLEOTIDE SEQUENCE [LARGE SCALE GENOMIC DNA]</scope>
    <source>
        <strain evidence="2">UMSG3</strain>
    </source>
</reference>
<sequence length="218" mass="24421">MDDSRDIITHGLKGLKPLSQTNYIEWRDIIDDYLDSQNWEKYIKDGIPANASEELRAKLAKIAVALKTAAGSQRTYLLGLRTPKDILAKLEEVNGGSSKGTLSSLQRQFSTPDSSKSVDDVAAHISQLQAQIRGISIEDRQTELSKKDVSLRCYQEKYRTTVETLRIVASDFSFAQIVEKLRQAEFDSNKSPLETALQVNTNNPNGAGNKETRKCYYC</sequence>
<accession>A0A420I6V8</accession>
<feature type="compositionally biased region" description="Polar residues" evidence="1">
    <location>
        <begin position="96"/>
        <end position="115"/>
    </location>
</feature>
<organism evidence="2 3">
    <name type="scientific">Golovinomyces cichoracearum</name>
    <dbReference type="NCBI Taxonomy" id="62708"/>
    <lineage>
        <taxon>Eukaryota</taxon>
        <taxon>Fungi</taxon>
        <taxon>Dikarya</taxon>
        <taxon>Ascomycota</taxon>
        <taxon>Pezizomycotina</taxon>
        <taxon>Leotiomycetes</taxon>
        <taxon>Erysiphales</taxon>
        <taxon>Erysiphaceae</taxon>
        <taxon>Golovinomyces</taxon>
    </lineage>
</organism>
<gene>
    <name evidence="2" type="ORF">GcM3_121019</name>
</gene>
<dbReference type="EMBL" id="MCBQ01012174">
    <property type="protein sequence ID" value="RKF65440.1"/>
    <property type="molecule type" value="Genomic_DNA"/>
</dbReference>